<dbReference type="Proteomes" id="UP000652013">
    <property type="component" value="Unassembled WGS sequence"/>
</dbReference>
<evidence type="ECO:0008006" key="4">
    <source>
        <dbReference type="Google" id="ProtNLM"/>
    </source>
</evidence>
<dbReference type="GO" id="GO:0006352">
    <property type="term" value="P:DNA-templated transcription initiation"/>
    <property type="evidence" value="ECO:0007669"/>
    <property type="project" value="InterPro"/>
</dbReference>
<evidence type="ECO:0000256" key="1">
    <source>
        <dbReference type="SAM" id="MobiDB-lite"/>
    </source>
</evidence>
<proteinExistence type="predicted"/>
<comment type="caution">
    <text evidence="2">The sequence shown here is derived from an EMBL/GenBank/DDBJ whole genome shotgun (WGS) entry which is preliminary data.</text>
</comment>
<evidence type="ECO:0000313" key="2">
    <source>
        <dbReference type="EMBL" id="GIJ03117.1"/>
    </source>
</evidence>
<sequence>MPTNTGGVPAKADGVTVLPHRTRGRARTGQATRSGGRAVRRRPGRSERLASVLSAAPDHGGASVSDETQPERIMVKPSDPATIHLAGRREARMNDLVARVADHDRLAFRSLYTMLALRVWRCAVGQLPPADARAVTRSTFVEIWHLAGHHPDPQGHETWAWILSIIARRVDDRTRSGDGQPLDGTGHDEHTLLELTALLGNGDAPIRAAAAGLTLAGRTCGRGPGTARS</sequence>
<gene>
    <name evidence="2" type="ORF">Sya03_24690</name>
</gene>
<accession>A0A8J4DII3</accession>
<dbReference type="AlphaFoldDB" id="A0A8J4DII3"/>
<feature type="compositionally biased region" description="Low complexity" evidence="1">
    <location>
        <begin position="27"/>
        <end position="37"/>
    </location>
</feature>
<keyword evidence="3" id="KW-1185">Reference proteome</keyword>
<reference evidence="2" key="1">
    <citation type="submission" date="2021-01" db="EMBL/GenBank/DDBJ databases">
        <title>Whole genome shotgun sequence of Spirilliplanes yamanashiensis NBRC 15828.</title>
        <authorList>
            <person name="Komaki H."/>
            <person name="Tamura T."/>
        </authorList>
    </citation>
    <scope>NUCLEOTIDE SEQUENCE</scope>
    <source>
        <strain evidence="2">NBRC 15828</strain>
    </source>
</reference>
<dbReference type="EMBL" id="BOOY01000018">
    <property type="protein sequence ID" value="GIJ03117.1"/>
    <property type="molecule type" value="Genomic_DNA"/>
</dbReference>
<dbReference type="InterPro" id="IPR013325">
    <property type="entry name" value="RNA_pol_sigma_r2"/>
</dbReference>
<organism evidence="2 3">
    <name type="scientific">Spirilliplanes yamanashiensis</name>
    <dbReference type="NCBI Taxonomy" id="42233"/>
    <lineage>
        <taxon>Bacteria</taxon>
        <taxon>Bacillati</taxon>
        <taxon>Actinomycetota</taxon>
        <taxon>Actinomycetes</taxon>
        <taxon>Micromonosporales</taxon>
        <taxon>Micromonosporaceae</taxon>
        <taxon>Spirilliplanes</taxon>
    </lineage>
</organism>
<dbReference type="SUPFAM" id="SSF88946">
    <property type="entry name" value="Sigma2 domain of RNA polymerase sigma factors"/>
    <property type="match status" value="1"/>
</dbReference>
<name>A0A8J4DII3_9ACTN</name>
<protein>
    <recommendedName>
        <fullName evidence="4">RNA polymerase sigma-70 region 2 domain-containing protein</fullName>
    </recommendedName>
</protein>
<dbReference type="GO" id="GO:0003700">
    <property type="term" value="F:DNA-binding transcription factor activity"/>
    <property type="evidence" value="ECO:0007669"/>
    <property type="project" value="InterPro"/>
</dbReference>
<feature type="region of interest" description="Disordered" evidence="1">
    <location>
        <begin position="1"/>
        <end position="46"/>
    </location>
</feature>
<dbReference type="RefSeq" id="WP_306891404.1">
    <property type="nucleotide sequence ID" value="NZ_BAAAGJ010000005.1"/>
</dbReference>
<dbReference type="Gene3D" id="1.10.1740.10">
    <property type="match status" value="1"/>
</dbReference>
<evidence type="ECO:0000313" key="3">
    <source>
        <dbReference type="Proteomes" id="UP000652013"/>
    </source>
</evidence>